<protein>
    <submittedName>
        <fullName evidence="1">Uncharacterized protein</fullName>
    </submittedName>
</protein>
<gene>
    <name evidence="2" type="ORF">M0K77_003999</name>
    <name evidence="1" type="ORF">M0K77_RS19995</name>
</gene>
<organism evidence="1">
    <name type="scientific">Providencia rettgeri</name>
    <dbReference type="NCBI Taxonomy" id="587"/>
    <lineage>
        <taxon>Bacteria</taxon>
        <taxon>Pseudomonadati</taxon>
        <taxon>Pseudomonadota</taxon>
        <taxon>Gammaproteobacteria</taxon>
        <taxon>Enterobacterales</taxon>
        <taxon>Morganellaceae</taxon>
        <taxon>Providencia</taxon>
    </lineage>
</organism>
<dbReference type="AlphaFoldDB" id="A0AAD2VVS1"/>
<dbReference type="EMBL" id="ABEXCJ040000010">
    <property type="protein sequence ID" value="ELR5219449.1"/>
    <property type="molecule type" value="Genomic_DNA"/>
</dbReference>
<accession>A0AAD2VVS1</accession>
<name>A0AAD2VVS1_PRORE</name>
<proteinExistence type="predicted"/>
<comment type="caution">
    <text evidence="1">The sequence shown here is derived from an EMBL/GenBank/DDBJ whole genome shotgun (WGS) entry which is preliminary data.</text>
</comment>
<evidence type="ECO:0000313" key="1">
    <source>
        <dbReference type="EMBL" id="ELR5219449.1"/>
    </source>
</evidence>
<reference evidence="1" key="1">
    <citation type="submission" date="2023-10" db="EMBL/GenBank/DDBJ databases">
        <authorList>
            <consortium name="Clinical and Environmental Microbiology Branch: Whole genome sequencing antimicrobial resistance pathogens in the healthcare setting"/>
        </authorList>
    </citation>
    <scope>NUCLEOTIDE SEQUENCE</scope>
    <source>
        <strain evidence="1">2020QW-00022</strain>
    </source>
</reference>
<evidence type="ECO:0000313" key="2">
    <source>
        <dbReference type="EMBL" id="EMR4591636.1"/>
    </source>
</evidence>
<sequence length="379" mass="43244">MRIILRKNDTNIVSSDTLAMMIQKKGNKDNISEKSKNLIVNEIKRLIQVNSEESLKSLNEGRLSLASINSDKVKRKLRKCFPNDIRKINNSPIVNKANYIDGSIKTPAVEVGGELTPKTIEKKSEEKINKNIEVVDKQLNNQNIKETDPGNMGTELQLKIALATDSSIKEVNQCVMSYLSEKGIEKDEIKECLKLIQKLNKSQGGYIVKETFENAFKIISSNEKDSKYISHIFIDQLKYKLSGAEKNTHDKATSTTDLKDLYIDNILNDICLSDKVKLTIPMELKGIIDEAVERNYLSEINLVEVKSLLQKMKRDETSEAYSLAIGYLKYGINFPIGSNNEKKINKVIHEMESPSVKHRILNFFMDMKFKILRLYNNLF</sequence>
<dbReference type="EMBL" id="ABEXCJ050000010">
    <property type="protein sequence ID" value="EMR4591636.1"/>
    <property type="molecule type" value="Genomic_DNA"/>
</dbReference>